<reference evidence="3" key="2">
    <citation type="journal article" date="2009" name="Genome Res.">
        <title>Comparative genomic analyses of the human fungal pathogens Coccidioides and their relatives.</title>
        <authorList>
            <person name="Sharpton T.J."/>
            <person name="Stajich J.E."/>
            <person name="Rounsley S.D."/>
            <person name="Gardner M.J."/>
            <person name="Wortman J.R."/>
            <person name="Jordar V.S."/>
            <person name="Maiti R."/>
            <person name="Kodira C.D."/>
            <person name="Neafsey D.E."/>
            <person name="Zeng Q."/>
            <person name="Hung C.-Y."/>
            <person name="McMahan C."/>
            <person name="Muszewska A."/>
            <person name="Grynberg M."/>
            <person name="Mandel M.A."/>
            <person name="Kellner E.M."/>
            <person name="Barker B.M."/>
            <person name="Galgiani J.N."/>
            <person name="Orbach M.J."/>
            <person name="Kirkland T.N."/>
            <person name="Cole G.T."/>
            <person name="Henn M.R."/>
            <person name="Birren B.W."/>
            <person name="Taylor J.W."/>
        </authorList>
    </citation>
    <scope>NUCLEOTIDE SEQUENCE [LARGE SCALE GENOMIC DNA]</scope>
    <source>
        <strain evidence="3">RMSCC 3488</strain>
    </source>
</reference>
<dbReference type="EMBL" id="DS268110">
    <property type="protein sequence ID" value="KMM67149.1"/>
    <property type="molecule type" value="Genomic_DNA"/>
</dbReference>
<feature type="region of interest" description="Disordered" evidence="1">
    <location>
        <begin position="1"/>
        <end position="45"/>
    </location>
</feature>
<evidence type="ECO:0000313" key="2">
    <source>
        <dbReference type="EMBL" id="KMM67149.1"/>
    </source>
</evidence>
<dbReference type="VEuPathDB" id="FungiDB:CPAG_03484"/>
<feature type="compositionally biased region" description="Basic and acidic residues" evidence="1">
    <location>
        <begin position="97"/>
        <end position="109"/>
    </location>
</feature>
<proteinExistence type="predicted"/>
<dbReference type="AlphaFoldDB" id="A0A0J6FE37"/>
<feature type="region of interest" description="Disordered" evidence="1">
    <location>
        <begin position="83"/>
        <end position="122"/>
    </location>
</feature>
<dbReference type="Proteomes" id="UP000054567">
    <property type="component" value="Unassembled WGS sequence"/>
</dbReference>
<accession>A0A0J6FE37</accession>
<evidence type="ECO:0000313" key="3">
    <source>
        <dbReference type="Proteomes" id="UP000054567"/>
    </source>
</evidence>
<reference evidence="2 3" key="1">
    <citation type="submission" date="2007-06" db="EMBL/GenBank/DDBJ databases">
        <title>The Genome Sequence of Coccidioides posadasii RMSCC_3488.</title>
        <authorList>
            <consortium name="Coccidioides Genome Resources Consortium"/>
            <consortium name="The Broad Institute Genome Sequencing Platform"/>
            <person name="Henn M.R."/>
            <person name="Sykes S."/>
            <person name="Young S."/>
            <person name="Jaffe D."/>
            <person name="Berlin A."/>
            <person name="Alvarez P."/>
            <person name="Butler J."/>
            <person name="Gnerre S."/>
            <person name="Grabherr M."/>
            <person name="Mauceli E."/>
            <person name="Brockman W."/>
            <person name="Kodira C."/>
            <person name="Alvarado L."/>
            <person name="Zeng Q."/>
            <person name="Crawford M."/>
            <person name="Antoine C."/>
            <person name="Devon K."/>
            <person name="Galgiani J."/>
            <person name="Orsborn K."/>
            <person name="Lewis M.L."/>
            <person name="Nusbaum C."/>
            <person name="Galagan J."/>
            <person name="Birren B."/>
        </authorList>
    </citation>
    <scope>NUCLEOTIDE SEQUENCE [LARGE SCALE GENOMIC DNA]</scope>
    <source>
        <strain evidence="2 3">RMSCC 3488</strain>
    </source>
</reference>
<protein>
    <submittedName>
        <fullName evidence="2">Uncharacterized protein</fullName>
    </submittedName>
</protein>
<gene>
    <name evidence="2" type="ORF">CPAG_03484</name>
</gene>
<evidence type="ECO:0000256" key="1">
    <source>
        <dbReference type="SAM" id="MobiDB-lite"/>
    </source>
</evidence>
<feature type="compositionally biased region" description="Polar residues" evidence="1">
    <location>
        <begin position="12"/>
        <end position="28"/>
    </location>
</feature>
<organism evidence="2 3">
    <name type="scientific">Coccidioides posadasii RMSCC 3488</name>
    <dbReference type="NCBI Taxonomy" id="454284"/>
    <lineage>
        <taxon>Eukaryota</taxon>
        <taxon>Fungi</taxon>
        <taxon>Dikarya</taxon>
        <taxon>Ascomycota</taxon>
        <taxon>Pezizomycotina</taxon>
        <taxon>Eurotiomycetes</taxon>
        <taxon>Eurotiomycetidae</taxon>
        <taxon>Onygenales</taxon>
        <taxon>Onygenaceae</taxon>
        <taxon>Coccidioides</taxon>
    </lineage>
</organism>
<name>A0A0J6FE37_COCPO</name>
<reference evidence="3" key="3">
    <citation type="journal article" date="2010" name="Genome Res.">
        <title>Population genomic sequencing of Coccidioides fungi reveals recent hybridization and transposon control.</title>
        <authorList>
            <person name="Neafsey D.E."/>
            <person name="Barker B.M."/>
            <person name="Sharpton T.J."/>
            <person name="Stajich J.E."/>
            <person name="Park D.J."/>
            <person name="Whiston E."/>
            <person name="Hung C.-Y."/>
            <person name="McMahan C."/>
            <person name="White J."/>
            <person name="Sykes S."/>
            <person name="Heiman D."/>
            <person name="Young S."/>
            <person name="Zeng Q."/>
            <person name="Abouelleil A."/>
            <person name="Aftuck L."/>
            <person name="Bessette D."/>
            <person name="Brown A."/>
            <person name="FitzGerald M."/>
            <person name="Lui A."/>
            <person name="Macdonald J.P."/>
            <person name="Priest M."/>
            <person name="Orbach M.J."/>
            <person name="Galgiani J.N."/>
            <person name="Kirkland T.N."/>
            <person name="Cole G.T."/>
            <person name="Birren B.W."/>
            <person name="Henn M.R."/>
            <person name="Taylor J.W."/>
            <person name="Rounsley S.D."/>
        </authorList>
    </citation>
    <scope>NUCLEOTIDE SEQUENCE [LARGE SCALE GENOMIC DNA]</scope>
    <source>
        <strain evidence="3">RMSCC 3488</strain>
    </source>
</reference>
<feature type="compositionally biased region" description="Basic and acidic residues" evidence="1">
    <location>
        <begin position="1"/>
        <end position="11"/>
    </location>
</feature>
<sequence length="142" mass="15896">MGHHVFRDTRLRSSSSTETGANPGYRSQYSDDDEDDVDPLHRHNLLPDNIRVAERLVVSDPLSGDDSQGYYVYRQEAYPGGISEEYVLGPDSSSKGKSQDKKAQEDTAVYKETSALSPSPDNGWINFHDHPCGIFVIKHKKL</sequence>